<keyword evidence="2" id="KW-1185">Reference proteome</keyword>
<protein>
    <submittedName>
        <fullName evidence="1">Uncharacterized protein</fullName>
    </submittedName>
</protein>
<dbReference type="Proteomes" id="UP000824890">
    <property type="component" value="Unassembled WGS sequence"/>
</dbReference>
<proteinExistence type="predicted"/>
<comment type="caution">
    <text evidence="1">The sequence shown here is derived from an EMBL/GenBank/DDBJ whole genome shotgun (WGS) entry which is preliminary data.</text>
</comment>
<accession>A0ABQ8B4S2</accession>
<name>A0ABQ8B4S2_BRANA</name>
<evidence type="ECO:0000313" key="2">
    <source>
        <dbReference type="Proteomes" id="UP000824890"/>
    </source>
</evidence>
<gene>
    <name evidence="1" type="ORF">HID58_049348</name>
</gene>
<dbReference type="EMBL" id="JAGKQM010000012">
    <property type="protein sequence ID" value="KAH0899780.1"/>
    <property type="molecule type" value="Genomic_DNA"/>
</dbReference>
<organism evidence="1 2">
    <name type="scientific">Brassica napus</name>
    <name type="common">Rape</name>
    <dbReference type="NCBI Taxonomy" id="3708"/>
    <lineage>
        <taxon>Eukaryota</taxon>
        <taxon>Viridiplantae</taxon>
        <taxon>Streptophyta</taxon>
        <taxon>Embryophyta</taxon>
        <taxon>Tracheophyta</taxon>
        <taxon>Spermatophyta</taxon>
        <taxon>Magnoliopsida</taxon>
        <taxon>eudicotyledons</taxon>
        <taxon>Gunneridae</taxon>
        <taxon>Pentapetalae</taxon>
        <taxon>rosids</taxon>
        <taxon>malvids</taxon>
        <taxon>Brassicales</taxon>
        <taxon>Brassicaceae</taxon>
        <taxon>Brassiceae</taxon>
        <taxon>Brassica</taxon>
    </lineage>
</organism>
<evidence type="ECO:0000313" key="1">
    <source>
        <dbReference type="EMBL" id="KAH0899780.1"/>
    </source>
</evidence>
<sequence>MGWAYRAQLISLASSV</sequence>
<reference evidence="1 2" key="1">
    <citation type="submission" date="2021-05" db="EMBL/GenBank/DDBJ databases">
        <title>Genome Assembly of Synthetic Allotetraploid Brassica napus Reveals Homoeologous Exchanges between Subgenomes.</title>
        <authorList>
            <person name="Davis J.T."/>
        </authorList>
    </citation>
    <scope>NUCLEOTIDE SEQUENCE [LARGE SCALE GENOMIC DNA]</scope>
    <source>
        <strain evidence="2">cv. Da-Ae</strain>
        <tissue evidence="1">Seedling</tissue>
    </source>
</reference>